<name>A0ABM7UF88_9ACTO</name>
<sequence>MEISKGTSRFAIAQYISSQVEAVFADLERERQGWNPGDPAVLDRLAHYYSELNAIHPFREGNGRTIRLLLSLLSNRYGCGSIGAP</sequence>
<keyword evidence="4" id="KW-0067">ATP-binding</keyword>
<proteinExistence type="predicted"/>
<dbReference type="SUPFAM" id="SSF140931">
    <property type="entry name" value="Fic-like"/>
    <property type="match status" value="1"/>
</dbReference>
<evidence type="ECO:0000256" key="1">
    <source>
        <dbReference type="ARBA" id="ARBA00022679"/>
    </source>
</evidence>
<dbReference type="InterPro" id="IPR036597">
    <property type="entry name" value="Fido-like_dom_sf"/>
</dbReference>
<comment type="catalytic activity">
    <reaction evidence="6">
        <text>L-threonyl-[protein] + ATP = 3-O-(5'-adenylyl)-L-threonyl-[protein] + diphosphate</text>
        <dbReference type="Rhea" id="RHEA:54292"/>
        <dbReference type="Rhea" id="RHEA-COMP:11060"/>
        <dbReference type="Rhea" id="RHEA-COMP:13847"/>
        <dbReference type="ChEBI" id="CHEBI:30013"/>
        <dbReference type="ChEBI" id="CHEBI:30616"/>
        <dbReference type="ChEBI" id="CHEBI:33019"/>
        <dbReference type="ChEBI" id="CHEBI:138113"/>
        <dbReference type="EC" id="2.7.7.108"/>
    </reaction>
</comment>
<evidence type="ECO:0000256" key="7">
    <source>
        <dbReference type="ARBA" id="ARBA00048696"/>
    </source>
</evidence>
<evidence type="ECO:0000313" key="10">
    <source>
        <dbReference type="Proteomes" id="UP000824496"/>
    </source>
</evidence>
<accession>A0ABM7UF88</accession>
<dbReference type="PANTHER" id="PTHR39560">
    <property type="entry name" value="PROTEIN ADENYLYLTRANSFERASE FIC-RELATED"/>
    <property type="match status" value="1"/>
</dbReference>
<protein>
    <recommendedName>
        <fullName evidence="5">protein adenylyltransferase</fullName>
        <ecNumber evidence="5">2.7.7.108</ecNumber>
    </recommendedName>
</protein>
<dbReference type="PROSITE" id="PS51459">
    <property type="entry name" value="FIDO"/>
    <property type="match status" value="1"/>
</dbReference>
<dbReference type="Pfam" id="PF02661">
    <property type="entry name" value="Fic"/>
    <property type="match status" value="1"/>
</dbReference>
<evidence type="ECO:0000256" key="2">
    <source>
        <dbReference type="ARBA" id="ARBA00022695"/>
    </source>
</evidence>
<dbReference type="InterPro" id="IPR003812">
    <property type="entry name" value="Fido"/>
</dbReference>
<dbReference type="EMBL" id="AP025017">
    <property type="protein sequence ID" value="BDA65728.1"/>
    <property type="molecule type" value="Genomic_DNA"/>
</dbReference>
<evidence type="ECO:0000256" key="6">
    <source>
        <dbReference type="ARBA" id="ARBA00047939"/>
    </source>
</evidence>
<evidence type="ECO:0000259" key="8">
    <source>
        <dbReference type="PROSITE" id="PS51459"/>
    </source>
</evidence>
<feature type="domain" description="Fido" evidence="8">
    <location>
        <begin position="1"/>
        <end position="85"/>
    </location>
</feature>
<evidence type="ECO:0000313" key="9">
    <source>
        <dbReference type="EMBL" id="BDA65728.1"/>
    </source>
</evidence>
<dbReference type="Gene3D" id="1.10.3290.10">
    <property type="entry name" value="Fido-like domain"/>
    <property type="match status" value="1"/>
</dbReference>
<keyword evidence="1" id="KW-0808">Transferase</keyword>
<reference evidence="9 10" key="1">
    <citation type="submission" date="2021-08" db="EMBL/GenBank/DDBJ databases">
        <title>Whole genome sequence of novel Actinomyces species strain MAS-1.</title>
        <authorList>
            <person name="Saito M."/>
            <person name="Kuwahara N."/>
            <person name="Takizawa T."/>
            <person name="Gotouda H."/>
            <person name="Ochiai T."/>
        </authorList>
    </citation>
    <scope>NUCLEOTIDE SEQUENCE [LARGE SCALE GENOMIC DNA]</scope>
    <source>
        <strain evidence="9 10">MAS-1</strain>
    </source>
</reference>
<dbReference type="PANTHER" id="PTHR39560:SF1">
    <property type="entry name" value="PROTEIN ADENYLYLTRANSFERASE FIC-RELATED"/>
    <property type="match status" value="1"/>
</dbReference>
<keyword evidence="10" id="KW-1185">Reference proteome</keyword>
<gene>
    <name evidence="9" type="ORF">MANAM107_25620</name>
</gene>
<evidence type="ECO:0000256" key="4">
    <source>
        <dbReference type="ARBA" id="ARBA00022840"/>
    </source>
</evidence>
<dbReference type="Proteomes" id="UP000824496">
    <property type="component" value="Chromosome"/>
</dbReference>
<evidence type="ECO:0000256" key="5">
    <source>
        <dbReference type="ARBA" id="ARBA00034531"/>
    </source>
</evidence>
<keyword evidence="2" id="KW-0548">Nucleotidyltransferase</keyword>
<keyword evidence="3" id="KW-0547">Nucleotide-binding</keyword>
<dbReference type="EC" id="2.7.7.108" evidence="5"/>
<comment type="catalytic activity">
    <reaction evidence="7">
        <text>L-tyrosyl-[protein] + ATP = O-(5'-adenylyl)-L-tyrosyl-[protein] + diphosphate</text>
        <dbReference type="Rhea" id="RHEA:54288"/>
        <dbReference type="Rhea" id="RHEA-COMP:10136"/>
        <dbReference type="Rhea" id="RHEA-COMP:13846"/>
        <dbReference type="ChEBI" id="CHEBI:30616"/>
        <dbReference type="ChEBI" id="CHEBI:33019"/>
        <dbReference type="ChEBI" id="CHEBI:46858"/>
        <dbReference type="ChEBI" id="CHEBI:83624"/>
        <dbReference type="EC" id="2.7.7.108"/>
    </reaction>
</comment>
<dbReference type="RefSeq" id="WP_263421906.1">
    <property type="nucleotide sequence ID" value="NZ_AP025017.1"/>
</dbReference>
<evidence type="ECO:0000256" key="3">
    <source>
        <dbReference type="ARBA" id="ARBA00022741"/>
    </source>
</evidence>
<organism evidence="9 10">
    <name type="scientific">Actinomyces capricornis</name>
    <dbReference type="NCBI Taxonomy" id="2755559"/>
    <lineage>
        <taxon>Bacteria</taxon>
        <taxon>Bacillati</taxon>
        <taxon>Actinomycetota</taxon>
        <taxon>Actinomycetes</taxon>
        <taxon>Actinomycetales</taxon>
        <taxon>Actinomycetaceae</taxon>
        <taxon>Actinomyces</taxon>
    </lineage>
</organism>